<keyword evidence="4" id="KW-1185">Reference proteome</keyword>
<dbReference type="Gene3D" id="3.90.220.20">
    <property type="entry name" value="DNA methylase specificity domains"/>
    <property type="match status" value="2"/>
</dbReference>
<gene>
    <name evidence="3" type="ORF">GCM10023318_55350</name>
</gene>
<keyword evidence="1" id="KW-0680">Restriction system</keyword>
<dbReference type="InterPro" id="IPR044946">
    <property type="entry name" value="Restrct_endonuc_typeI_TRD_sf"/>
</dbReference>
<dbReference type="EMBL" id="BAABJM010000007">
    <property type="protein sequence ID" value="GAA5066787.1"/>
    <property type="molecule type" value="Genomic_DNA"/>
</dbReference>
<dbReference type="Proteomes" id="UP001500603">
    <property type="component" value="Unassembled WGS sequence"/>
</dbReference>
<protein>
    <recommendedName>
        <fullName evidence="5">Restriction endonuclease subunit S</fullName>
    </recommendedName>
</protein>
<organism evidence="3 4">
    <name type="scientific">Nocardia callitridis</name>
    <dbReference type="NCBI Taxonomy" id="648753"/>
    <lineage>
        <taxon>Bacteria</taxon>
        <taxon>Bacillati</taxon>
        <taxon>Actinomycetota</taxon>
        <taxon>Actinomycetes</taxon>
        <taxon>Mycobacteriales</taxon>
        <taxon>Nocardiaceae</taxon>
        <taxon>Nocardia</taxon>
    </lineage>
</organism>
<dbReference type="PANTHER" id="PTHR30408">
    <property type="entry name" value="TYPE-1 RESTRICTION ENZYME ECOKI SPECIFICITY PROTEIN"/>
    <property type="match status" value="1"/>
</dbReference>
<evidence type="ECO:0000256" key="1">
    <source>
        <dbReference type="ARBA" id="ARBA00022747"/>
    </source>
</evidence>
<keyword evidence="2" id="KW-0238">DNA-binding</keyword>
<dbReference type="InterPro" id="IPR052021">
    <property type="entry name" value="Type-I_RS_S_subunit"/>
</dbReference>
<dbReference type="SUPFAM" id="SSF116734">
    <property type="entry name" value="DNA methylase specificity domain"/>
    <property type="match status" value="2"/>
</dbReference>
<name>A0ABP9KZ96_9NOCA</name>
<evidence type="ECO:0008006" key="5">
    <source>
        <dbReference type="Google" id="ProtNLM"/>
    </source>
</evidence>
<accession>A0ABP9KZ96</accession>
<sequence length="380" mass="43193">MRSYPESPLSDILIPVNNSVRIIDEEWYDIAGIYSYARGIFRRPKISGAETRYQRFNTIREGQVVYSRLFGWEGAIAYVTSEFDGLHVSHEFPTYDIDPGHAEPRYIRHVITWPTLHLSLSRGASGMGSRRQRVNPERFLSSLIPLPDLDEQRRVADKLDVAMSRIARYVALREHSRLIANQYMDSLLRPIDVKSPLSEVLSIASDFVNVEPDEKYYTAGILNRGRGLFRRPIISGNETKYTRYNRLHAGQFVYSKLFGWEGSLSVVPTDFEGIHVSHEFPTFDIDESLADIEYMTHLARWSGLHGALKDKGTGMGSRRQRVNVDRLLATPVPLPSLDEQRRIAKQLTLIRRATETGAEQAAQVAKLRTALLDAAFSGQL</sequence>
<evidence type="ECO:0000313" key="4">
    <source>
        <dbReference type="Proteomes" id="UP001500603"/>
    </source>
</evidence>
<evidence type="ECO:0000313" key="3">
    <source>
        <dbReference type="EMBL" id="GAA5066787.1"/>
    </source>
</evidence>
<proteinExistence type="predicted"/>
<dbReference type="PANTHER" id="PTHR30408:SF12">
    <property type="entry name" value="TYPE I RESTRICTION ENZYME MJAVIII SPECIFICITY SUBUNIT"/>
    <property type="match status" value="1"/>
</dbReference>
<reference evidence="4" key="1">
    <citation type="journal article" date="2019" name="Int. J. Syst. Evol. Microbiol.">
        <title>The Global Catalogue of Microorganisms (GCM) 10K type strain sequencing project: providing services to taxonomists for standard genome sequencing and annotation.</title>
        <authorList>
            <consortium name="The Broad Institute Genomics Platform"/>
            <consortium name="The Broad Institute Genome Sequencing Center for Infectious Disease"/>
            <person name="Wu L."/>
            <person name="Ma J."/>
        </authorList>
    </citation>
    <scope>NUCLEOTIDE SEQUENCE [LARGE SCALE GENOMIC DNA]</scope>
    <source>
        <strain evidence="4">JCM 18298</strain>
    </source>
</reference>
<comment type="caution">
    <text evidence="3">The sequence shown here is derived from an EMBL/GenBank/DDBJ whole genome shotgun (WGS) entry which is preliminary data.</text>
</comment>
<evidence type="ECO:0000256" key="2">
    <source>
        <dbReference type="ARBA" id="ARBA00023125"/>
    </source>
</evidence>